<reference evidence="3" key="1">
    <citation type="journal article" date="2019" name="Int. J. Syst. Evol. Microbiol.">
        <title>The Global Catalogue of Microorganisms (GCM) 10K type strain sequencing project: providing services to taxonomists for standard genome sequencing and annotation.</title>
        <authorList>
            <consortium name="The Broad Institute Genomics Platform"/>
            <consortium name="The Broad Institute Genome Sequencing Center for Infectious Disease"/>
            <person name="Wu L."/>
            <person name="Ma J."/>
        </authorList>
    </citation>
    <scope>NUCLEOTIDE SEQUENCE [LARGE SCALE GENOMIC DNA]</scope>
    <source>
        <strain evidence="3">JCM 17805</strain>
    </source>
</reference>
<accession>A0ABP8V011</accession>
<comment type="caution">
    <text evidence="2">The sequence shown here is derived from an EMBL/GenBank/DDBJ whole genome shotgun (WGS) entry which is preliminary data.</text>
</comment>
<evidence type="ECO:0000313" key="2">
    <source>
        <dbReference type="EMBL" id="GAA4649528.1"/>
    </source>
</evidence>
<feature type="chain" id="PRO_5045982460" evidence="1">
    <location>
        <begin position="27"/>
        <end position="254"/>
    </location>
</feature>
<feature type="signal peptide" evidence="1">
    <location>
        <begin position="1"/>
        <end position="26"/>
    </location>
</feature>
<sequence>MGRGRKFVLSWFVILVGFLNLTPALAADCFSLSPQAASGKVFEPVKARKLTSSEQRQIDTLFRKMAQQWEGETQGYFCMGTESSPRKRPDNYQVTAKVERDSSGNIRLEADLFSPPKKTRRRENLRLFSSHDILRIDVNSSSGDVGLVSLDNQHLEFIQTFRVTHRQPIKRDDDEEKEGEVSILPVDDEVSILPEIDDDAEEDEQEKIRFKTFSTAREIVRKITISGAYLTIDYKVYTQGVLSSASTWRMKKAR</sequence>
<keyword evidence="1" id="KW-0732">Signal</keyword>
<evidence type="ECO:0000256" key="1">
    <source>
        <dbReference type="SAM" id="SignalP"/>
    </source>
</evidence>
<protein>
    <submittedName>
        <fullName evidence="2">Uncharacterized protein</fullName>
    </submittedName>
</protein>
<dbReference type="EMBL" id="BAABFL010000135">
    <property type="protein sequence ID" value="GAA4649528.1"/>
    <property type="molecule type" value="Genomic_DNA"/>
</dbReference>
<name>A0ABP8V011_9GAMM</name>
<evidence type="ECO:0000313" key="3">
    <source>
        <dbReference type="Proteomes" id="UP001500604"/>
    </source>
</evidence>
<proteinExistence type="predicted"/>
<dbReference type="Proteomes" id="UP001500604">
    <property type="component" value="Unassembled WGS sequence"/>
</dbReference>
<keyword evidence="3" id="KW-1185">Reference proteome</keyword>
<gene>
    <name evidence="2" type="ORF">GCM10023116_18020</name>
</gene>
<organism evidence="2 3">
    <name type="scientific">Kistimonas scapharcae</name>
    <dbReference type="NCBI Taxonomy" id="1036133"/>
    <lineage>
        <taxon>Bacteria</taxon>
        <taxon>Pseudomonadati</taxon>
        <taxon>Pseudomonadota</taxon>
        <taxon>Gammaproteobacteria</taxon>
        <taxon>Oceanospirillales</taxon>
        <taxon>Endozoicomonadaceae</taxon>
        <taxon>Kistimonas</taxon>
    </lineage>
</organism>